<dbReference type="EMBL" id="LAZR01000239">
    <property type="protein sequence ID" value="KKN79943.1"/>
    <property type="molecule type" value="Genomic_DNA"/>
</dbReference>
<gene>
    <name evidence="1" type="ORF">LCGC14_0334510</name>
</gene>
<name>A0A0F9WMT8_9ZZZZ</name>
<proteinExistence type="predicted"/>
<reference evidence="1" key="1">
    <citation type="journal article" date="2015" name="Nature">
        <title>Complex archaea that bridge the gap between prokaryotes and eukaryotes.</title>
        <authorList>
            <person name="Spang A."/>
            <person name="Saw J.H."/>
            <person name="Jorgensen S.L."/>
            <person name="Zaremba-Niedzwiedzka K."/>
            <person name="Martijn J."/>
            <person name="Lind A.E."/>
            <person name="van Eijk R."/>
            <person name="Schleper C."/>
            <person name="Guy L."/>
            <person name="Ettema T.J."/>
        </authorList>
    </citation>
    <scope>NUCLEOTIDE SEQUENCE</scope>
</reference>
<organism evidence="1">
    <name type="scientific">marine sediment metagenome</name>
    <dbReference type="NCBI Taxonomy" id="412755"/>
    <lineage>
        <taxon>unclassified sequences</taxon>
        <taxon>metagenomes</taxon>
        <taxon>ecological metagenomes</taxon>
    </lineage>
</organism>
<comment type="caution">
    <text evidence="1">The sequence shown here is derived from an EMBL/GenBank/DDBJ whole genome shotgun (WGS) entry which is preliminary data.</text>
</comment>
<accession>A0A0F9WMT8</accession>
<dbReference type="AlphaFoldDB" id="A0A0F9WMT8"/>
<protein>
    <submittedName>
        <fullName evidence="1">Uncharacterized protein</fullName>
    </submittedName>
</protein>
<sequence length="115" mass="13012">MARARITLRGCLTYQTPKGKTWKRNESRIVTKQSEIDYFKNNTEFVVTILPDAEPKLPPKSEDPKAYTSAMLGRMTKPELVTLAAERFTLEIDLDSRKPDIIVAILEAQAQMEAA</sequence>
<evidence type="ECO:0000313" key="1">
    <source>
        <dbReference type="EMBL" id="KKN79943.1"/>
    </source>
</evidence>